<dbReference type="GO" id="GO:0006779">
    <property type="term" value="P:porphyrin-containing compound biosynthetic process"/>
    <property type="evidence" value="ECO:0007669"/>
    <property type="project" value="InterPro"/>
</dbReference>
<dbReference type="SUPFAM" id="SSF51726">
    <property type="entry name" value="UROD/MetE-like"/>
    <property type="match status" value="1"/>
</dbReference>
<dbReference type="AlphaFoldDB" id="A0A069RG61"/>
<proteinExistence type="predicted"/>
<dbReference type="EMBL" id="JJMM01000005">
    <property type="protein sequence ID" value="KDR96024.1"/>
    <property type="molecule type" value="Genomic_DNA"/>
</dbReference>
<evidence type="ECO:0000259" key="1">
    <source>
        <dbReference type="Pfam" id="PF01208"/>
    </source>
</evidence>
<protein>
    <submittedName>
        <fullName evidence="2">Methylcobamide:CoM methyltransferase MtaA</fullName>
        <ecNumber evidence="2">2.1.1.246</ecNumber>
    </submittedName>
</protein>
<gene>
    <name evidence="2" type="primary">mtaA2</name>
    <name evidence="2" type="ORF">CLIT_5c00350</name>
</gene>
<dbReference type="RefSeq" id="WP_242943814.1">
    <property type="nucleotide sequence ID" value="NZ_FSRH01000007.1"/>
</dbReference>
<evidence type="ECO:0000313" key="2">
    <source>
        <dbReference type="EMBL" id="KDR96024.1"/>
    </source>
</evidence>
<dbReference type="InterPro" id="IPR000257">
    <property type="entry name" value="Uroporphyrinogen_deCOase"/>
</dbReference>
<organism evidence="2 3">
    <name type="scientific">Peptoclostridium litorale DSM 5388</name>
    <dbReference type="NCBI Taxonomy" id="1121324"/>
    <lineage>
        <taxon>Bacteria</taxon>
        <taxon>Bacillati</taxon>
        <taxon>Bacillota</taxon>
        <taxon>Clostridia</taxon>
        <taxon>Peptostreptococcales</taxon>
        <taxon>Peptoclostridiaceae</taxon>
        <taxon>Peptoclostridium</taxon>
    </lineage>
</organism>
<dbReference type="PANTHER" id="PTHR47099:SF1">
    <property type="entry name" value="METHYLCOBAMIDE:COM METHYLTRANSFERASE MTBA"/>
    <property type="match status" value="1"/>
</dbReference>
<dbReference type="EC" id="2.1.1.246" evidence="2"/>
<dbReference type="CDD" id="cd03465">
    <property type="entry name" value="URO-D_like"/>
    <property type="match status" value="1"/>
</dbReference>
<dbReference type="GO" id="GO:1990088">
    <property type="term" value="F:[methyl-Co(III) methanol-specific corrinoid protein]:coenzyme M methyltransferase"/>
    <property type="evidence" value="ECO:0007669"/>
    <property type="project" value="UniProtKB-EC"/>
</dbReference>
<dbReference type="Proteomes" id="UP000027946">
    <property type="component" value="Unassembled WGS sequence"/>
</dbReference>
<dbReference type="GO" id="GO:0004853">
    <property type="term" value="F:uroporphyrinogen decarboxylase activity"/>
    <property type="evidence" value="ECO:0007669"/>
    <property type="project" value="InterPro"/>
</dbReference>
<dbReference type="Pfam" id="PF01208">
    <property type="entry name" value="URO-D"/>
    <property type="match status" value="1"/>
</dbReference>
<keyword evidence="2" id="KW-0808">Transferase</keyword>
<keyword evidence="3" id="KW-1185">Reference proteome</keyword>
<keyword evidence="2" id="KW-0489">Methyltransferase</keyword>
<dbReference type="STRING" id="1121324.CLIT_5c00350"/>
<dbReference type="PANTHER" id="PTHR47099">
    <property type="entry name" value="METHYLCOBAMIDE:COM METHYLTRANSFERASE MTBA"/>
    <property type="match status" value="1"/>
</dbReference>
<evidence type="ECO:0000313" key="3">
    <source>
        <dbReference type="Proteomes" id="UP000027946"/>
    </source>
</evidence>
<dbReference type="eggNOG" id="COG0407">
    <property type="taxonomic scope" value="Bacteria"/>
</dbReference>
<dbReference type="Gene3D" id="3.20.20.210">
    <property type="match status" value="1"/>
</dbReference>
<dbReference type="InterPro" id="IPR052024">
    <property type="entry name" value="Methanogen_methyltrans"/>
</dbReference>
<sequence length="349" mass="38355">MEYFIKPDEMTPRERMDAFAKGEEVDRIPCCPIMGETCAPIFGIYPAQHNHSSELMTKVEVEVFKMFRPDGAGIGTGLRGVAEAMGTELVYPEKSISYVKKPVLKSYDDLGKIKPADPRKDGRLPIILRALEMIDKEIGHEVEVSTDIAGPFSVAAAVRGTENLLKDLRKSPKELHYLLEIITESNLRFIDEACSMGFGVGFSDPVSSQSMISVPQFEEFVKPYMKKCMDRIAKWRGSGGGLHICGKSKGIWESMVDCGISVLSIDNIEDLEEAKNAVGDRVVIMGNIKPVDTVKLGSIEDIYKEARACIEKGGDSPKGFILSTGCQIPIGTPPENIKAVMDAARIFGR</sequence>
<comment type="caution">
    <text evidence="2">The sequence shown here is derived from an EMBL/GenBank/DDBJ whole genome shotgun (WGS) entry which is preliminary data.</text>
</comment>
<accession>A0A069RG61</accession>
<dbReference type="GO" id="GO:0032259">
    <property type="term" value="P:methylation"/>
    <property type="evidence" value="ECO:0007669"/>
    <property type="project" value="UniProtKB-KW"/>
</dbReference>
<dbReference type="InterPro" id="IPR038071">
    <property type="entry name" value="UROD/MetE-like_sf"/>
</dbReference>
<name>A0A069RG61_PEPLI</name>
<reference evidence="2 3" key="1">
    <citation type="submission" date="2014-03" db="EMBL/GenBank/DDBJ databases">
        <title>Genome sequence of Clostridium litorale W6, DSM 5388.</title>
        <authorList>
            <person name="Poehlein A."/>
            <person name="Jagirdar A."/>
            <person name="Khonsari B."/>
            <person name="Chibani C.M."/>
            <person name="Gutierrez Gutierrez D.A."/>
            <person name="Davydova E."/>
            <person name="Alghaithi H.S."/>
            <person name="Nair K.P."/>
            <person name="Dhamotharan K."/>
            <person name="Chandran L."/>
            <person name="G W."/>
            <person name="Daniel R."/>
        </authorList>
    </citation>
    <scope>NUCLEOTIDE SEQUENCE [LARGE SCALE GENOMIC DNA]</scope>
    <source>
        <strain evidence="2 3">W6</strain>
    </source>
</reference>
<feature type="domain" description="Uroporphyrinogen decarboxylase (URO-D)" evidence="1">
    <location>
        <begin position="11"/>
        <end position="345"/>
    </location>
</feature>